<accession>A0A1H9IQ32</accession>
<evidence type="ECO:0000313" key="1">
    <source>
        <dbReference type="EMBL" id="SEQ76505.1"/>
    </source>
</evidence>
<dbReference type="STRING" id="988801.SAMN05216522_106136"/>
<proteinExistence type="predicted"/>
<dbReference type="RefSeq" id="WP_092675763.1">
    <property type="nucleotide sequence ID" value="NZ_FOGC01000006.1"/>
</dbReference>
<dbReference type="EMBL" id="FOGC01000006">
    <property type="protein sequence ID" value="SEQ76505.1"/>
    <property type="molecule type" value="Genomic_DNA"/>
</dbReference>
<dbReference type="Proteomes" id="UP000242515">
    <property type="component" value="Unassembled WGS sequence"/>
</dbReference>
<protein>
    <submittedName>
        <fullName evidence="1">Uncharacterized protein</fullName>
    </submittedName>
</protein>
<organism evidence="1 2">
    <name type="scientific">Rosenbergiella nectarea</name>
    <dbReference type="NCBI Taxonomy" id="988801"/>
    <lineage>
        <taxon>Bacteria</taxon>
        <taxon>Pseudomonadati</taxon>
        <taxon>Pseudomonadota</taxon>
        <taxon>Gammaproteobacteria</taxon>
        <taxon>Enterobacterales</taxon>
        <taxon>Erwiniaceae</taxon>
        <taxon>Rosenbergiella</taxon>
    </lineage>
</organism>
<name>A0A1H9IQ32_9GAMM</name>
<sequence length="149" mass="17405">MYLLEIELLKQEDFSTQHQLLLKNSRQGDYYFEKNSKNNRLQELAKEFWLYREAPCSAVHAKAPVADCHHEKLFRQQIQESAQQLVTTLAQKPLTIAQILQQLEREQPDFIPLGKTSLGSDILRSVDNQHSLLEAWRIKEDATLKDCRL</sequence>
<keyword evidence="2" id="KW-1185">Reference proteome</keyword>
<evidence type="ECO:0000313" key="2">
    <source>
        <dbReference type="Proteomes" id="UP000242515"/>
    </source>
</evidence>
<dbReference type="AlphaFoldDB" id="A0A1H9IQ32"/>
<reference evidence="2" key="1">
    <citation type="submission" date="2016-10" db="EMBL/GenBank/DDBJ databases">
        <authorList>
            <person name="Varghese N."/>
            <person name="Submissions S."/>
        </authorList>
    </citation>
    <scope>NUCLEOTIDE SEQUENCE [LARGE SCALE GENOMIC DNA]</scope>
    <source>
        <strain evidence="2">8N4</strain>
    </source>
</reference>
<dbReference type="OrthoDB" id="9781325at2"/>
<gene>
    <name evidence="1" type="ORF">SAMN05216522_106136</name>
</gene>